<evidence type="ECO:0000313" key="5">
    <source>
        <dbReference type="EMBL" id="EFT82670.1"/>
    </source>
</evidence>
<dbReference type="PANTHER" id="PTHR30146">
    <property type="entry name" value="LACI-RELATED TRANSCRIPTIONAL REPRESSOR"/>
    <property type="match status" value="1"/>
</dbReference>
<keyword evidence="6" id="KW-1185">Reference proteome</keyword>
<dbReference type="InterPro" id="IPR046335">
    <property type="entry name" value="LacI/GalR-like_sensor"/>
</dbReference>
<dbReference type="eggNOG" id="COG1609">
    <property type="taxonomic scope" value="Bacteria"/>
</dbReference>
<proteinExistence type="predicted"/>
<gene>
    <name evidence="5" type="ORF">HMPREF0620_1355</name>
</gene>
<dbReference type="Gene3D" id="1.10.260.40">
    <property type="entry name" value="lambda repressor-like DNA-binding domains"/>
    <property type="match status" value="1"/>
</dbReference>
<evidence type="ECO:0000259" key="4">
    <source>
        <dbReference type="PROSITE" id="PS50932"/>
    </source>
</evidence>
<accession>E6K2W6</accession>
<dbReference type="InterPro" id="IPR028082">
    <property type="entry name" value="Peripla_BP_I"/>
</dbReference>
<keyword evidence="1" id="KW-0805">Transcription regulation</keyword>
<name>E6K2W6_PARDN</name>
<comment type="caution">
    <text evidence="5">The sequence shown here is derived from an EMBL/GenBank/DDBJ whole genome shotgun (WGS) entry which is preliminary data.</text>
</comment>
<evidence type="ECO:0000256" key="2">
    <source>
        <dbReference type="ARBA" id="ARBA00023125"/>
    </source>
</evidence>
<keyword evidence="3" id="KW-0804">Transcription</keyword>
<dbReference type="Pfam" id="PF00356">
    <property type="entry name" value="LacI"/>
    <property type="match status" value="1"/>
</dbReference>
<protein>
    <submittedName>
        <fullName evidence="5">Transcriptional regulator, LacI family</fullName>
    </submittedName>
</protein>
<sequence>MTTTLADIAEKTGLSQATISRTLNNKPGVSSKTKAMIFKTMEELGMNPSASRATEMKQVALITPDMSNPIFANFATNLSVLLSQQHTLPLLCAYTLYGGNESSYMEEILNYHISGAIFLSGQYDTKGADLSHYYTLAKQRIPMVFLNASAHEVDGFYVETDDMTAVNMALTHLINLGHSKIGLLFGDKDHYPSIRKYEAAERFFHEKKIDHDPRLTVWTTYGIGSGQMATTALIKAGATAIMCASDQLALGAIKAATALNLSVPEDISITGYDDSLAMNYISPSLTTVRQPVDLMSRALVNGFNTLQADPRTATKRNIAIYEPELVVRGSTGICRVRR</sequence>
<dbReference type="GO" id="GO:0003700">
    <property type="term" value="F:DNA-binding transcription factor activity"/>
    <property type="evidence" value="ECO:0007669"/>
    <property type="project" value="TreeGrafter"/>
</dbReference>
<evidence type="ECO:0000256" key="1">
    <source>
        <dbReference type="ARBA" id="ARBA00023015"/>
    </source>
</evidence>
<evidence type="ECO:0000313" key="6">
    <source>
        <dbReference type="Proteomes" id="UP000004946"/>
    </source>
</evidence>
<dbReference type="HOGENOM" id="CLU_037628_6_4_11"/>
<dbReference type="InterPro" id="IPR010982">
    <property type="entry name" value="Lambda_DNA-bd_dom_sf"/>
</dbReference>
<organism evidence="5 6">
    <name type="scientific">Parascardovia denticolens DSM 10105 = JCM 12538</name>
    <dbReference type="NCBI Taxonomy" id="864564"/>
    <lineage>
        <taxon>Bacteria</taxon>
        <taxon>Bacillati</taxon>
        <taxon>Actinomycetota</taxon>
        <taxon>Actinomycetes</taxon>
        <taxon>Bifidobacteriales</taxon>
        <taxon>Bifidobacteriaceae</taxon>
        <taxon>Parascardovia</taxon>
    </lineage>
</organism>
<dbReference type="SUPFAM" id="SSF47413">
    <property type="entry name" value="lambda repressor-like DNA-binding domains"/>
    <property type="match status" value="1"/>
</dbReference>
<dbReference type="AlphaFoldDB" id="E6K2W6"/>
<dbReference type="KEGG" id="pdo:PSDT_0317"/>
<keyword evidence="2" id="KW-0238">DNA-binding</keyword>
<dbReference type="PATRIC" id="fig|864564.6.peg.348"/>
<dbReference type="SMART" id="SM00354">
    <property type="entry name" value="HTH_LACI"/>
    <property type="match status" value="1"/>
</dbReference>
<evidence type="ECO:0000256" key="3">
    <source>
        <dbReference type="ARBA" id="ARBA00023163"/>
    </source>
</evidence>
<dbReference type="PANTHER" id="PTHR30146:SF153">
    <property type="entry name" value="LACTOSE OPERON REPRESSOR"/>
    <property type="match status" value="1"/>
</dbReference>
<dbReference type="GO" id="GO:0000976">
    <property type="term" value="F:transcription cis-regulatory region binding"/>
    <property type="evidence" value="ECO:0007669"/>
    <property type="project" value="TreeGrafter"/>
</dbReference>
<reference evidence="5 6" key="1">
    <citation type="submission" date="2010-12" db="EMBL/GenBank/DDBJ databases">
        <authorList>
            <person name="Muzny D."/>
            <person name="Qin X."/>
            <person name="Buhay C."/>
            <person name="Dugan-Rocha S."/>
            <person name="Ding Y."/>
            <person name="Chen G."/>
            <person name="Hawes A."/>
            <person name="Holder M."/>
            <person name="Jhangiani S."/>
            <person name="Johnson A."/>
            <person name="Khan Z."/>
            <person name="Li Z."/>
            <person name="Liu W."/>
            <person name="Liu X."/>
            <person name="Perez L."/>
            <person name="Shen H."/>
            <person name="Wang Q."/>
            <person name="Watt J."/>
            <person name="Xi L."/>
            <person name="Xin Y."/>
            <person name="Zhou J."/>
            <person name="Deng J."/>
            <person name="Jiang H."/>
            <person name="Liu Y."/>
            <person name="Qu J."/>
            <person name="Song X.-Z."/>
            <person name="Zhang L."/>
            <person name="Villasana D."/>
            <person name="Johnson A."/>
            <person name="Liu J."/>
            <person name="Liyanage D."/>
            <person name="Lorensuhewa L."/>
            <person name="Robinson T."/>
            <person name="Song A."/>
            <person name="Song B.-B."/>
            <person name="Dinh H."/>
            <person name="Thornton R."/>
            <person name="Coyle M."/>
            <person name="Francisco L."/>
            <person name="Jackson L."/>
            <person name="Javaid M."/>
            <person name="Korchina V."/>
            <person name="Kovar C."/>
            <person name="Mata R."/>
            <person name="Mathew T."/>
            <person name="Ngo R."/>
            <person name="Nguyen L."/>
            <person name="Nguyen N."/>
            <person name="Okwuonu G."/>
            <person name="Ongeri F."/>
            <person name="Pham C."/>
            <person name="Simmons D."/>
            <person name="Wilczek-Boney K."/>
            <person name="Hale W."/>
            <person name="Jakkamsetti A."/>
            <person name="Pham P."/>
            <person name="Ruth R."/>
            <person name="San Lucas F."/>
            <person name="Warren J."/>
            <person name="Zhang J."/>
            <person name="Zhao Z."/>
            <person name="Zhou C."/>
            <person name="Zhu D."/>
            <person name="Lee S."/>
            <person name="Bess C."/>
            <person name="Blankenburg K."/>
            <person name="Forbes L."/>
            <person name="Fu Q."/>
            <person name="Gubbala S."/>
            <person name="Hirani K."/>
            <person name="Jayaseelan J.C."/>
            <person name="Lara F."/>
            <person name="Munidasa M."/>
            <person name="Palculict T."/>
            <person name="Patil S."/>
            <person name="Pu L.-L."/>
            <person name="Saada N."/>
            <person name="Tang L."/>
            <person name="Weissenberger G."/>
            <person name="Zhu Y."/>
            <person name="Hemphill L."/>
            <person name="Shang Y."/>
            <person name="Youmans B."/>
            <person name="Ayvaz T."/>
            <person name="Ross M."/>
            <person name="Santibanez J."/>
            <person name="Aqrawi P."/>
            <person name="Gross S."/>
            <person name="Joshi V."/>
            <person name="Fowler G."/>
            <person name="Nazareth L."/>
            <person name="Reid J."/>
            <person name="Worley K."/>
            <person name="Petrosino J."/>
            <person name="Highlander S."/>
            <person name="Gibbs R."/>
        </authorList>
    </citation>
    <scope>NUCLEOTIDE SEQUENCE [LARGE SCALE GENOMIC DNA]</scope>
    <source>
        <strain evidence="5 6">DSM 10105</strain>
    </source>
</reference>
<dbReference type="Pfam" id="PF13377">
    <property type="entry name" value="Peripla_BP_3"/>
    <property type="match status" value="1"/>
</dbReference>
<dbReference type="SUPFAM" id="SSF53822">
    <property type="entry name" value="Periplasmic binding protein-like I"/>
    <property type="match status" value="1"/>
</dbReference>
<dbReference type="Proteomes" id="UP000004946">
    <property type="component" value="Chromosome"/>
</dbReference>
<feature type="domain" description="HTH lacI-type" evidence="4">
    <location>
        <begin position="3"/>
        <end position="45"/>
    </location>
</feature>
<dbReference type="Gene3D" id="3.40.50.2300">
    <property type="match status" value="2"/>
</dbReference>
<dbReference type="InterPro" id="IPR000843">
    <property type="entry name" value="HTH_LacI"/>
</dbReference>
<dbReference type="PROSITE" id="PS50932">
    <property type="entry name" value="HTH_LACI_2"/>
    <property type="match status" value="1"/>
</dbReference>
<dbReference type="EMBL" id="AEON01000002">
    <property type="protein sequence ID" value="EFT82670.1"/>
    <property type="molecule type" value="Genomic_DNA"/>
</dbReference>
<dbReference type="RefSeq" id="WP_006289678.1">
    <property type="nucleotide sequence ID" value="NZ_AP012333.1"/>
</dbReference>
<dbReference type="CDD" id="cd01392">
    <property type="entry name" value="HTH_LacI"/>
    <property type="match status" value="1"/>
</dbReference>